<dbReference type="Gene3D" id="3.40.50.300">
    <property type="entry name" value="P-loop containing nucleotide triphosphate hydrolases"/>
    <property type="match status" value="1"/>
</dbReference>
<keyword evidence="2" id="KW-0547">Nucleotide-binding</keyword>
<evidence type="ECO:0000259" key="10">
    <source>
        <dbReference type="PROSITE" id="PS50045"/>
    </source>
</evidence>
<dbReference type="PROSITE" id="PS50045">
    <property type="entry name" value="SIGMA54_INTERACT_4"/>
    <property type="match status" value="1"/>
</dbReference>
<dbReference type="SMART" id="SM00382">
    <property type="entry name" value="AAA"/>
    <property type="match status" value="1"/>
</dbReference>
<dbReference type="OrthoDB" id="9761705at2"/>
<feature type="domain" description="Sigma-54 factor interaction" evidence="10">
    <location>
        <begin position="148"/>
        <end position="382"/>
    </location>
</feature>
<evidence type="ECO:0000256" key="9">
    <source>
        <dbReference type="SAM" id="MobiDB-lite"/>
    </source>
</evidence>
<dbReference type="InterPro" id="IPR002078">
    <property type="entry name" value="Sigma_54_int"/>
</dbReference>
<dbReference type="InterPro" id="IPR003593">
    <property type="entry name" value="AAA+_ATPase"/>
</dbReference>
<dbReference type="Pfam" id="PF00072">
    <property type="entry name" value="Response_reg"/>
    <property type="match status" value="1"/>
</dbReference>
<dbReference type="PROSITE" id="PS00676">
    <property type="entry name" value="SIGMA54_INTERACT_2"/>
    <property type="match status" value="1"/>
</dbReference>
<keyword evidence="7" id="KW-0804">Transcription</keyword>
<evidence type="ECO:0000259" key="11">
    <source>
        <dbReference type="PROSITE" id="PS50110"/>
    </source>
</evidence>
<dbReference type="FunFam" id="3.40.50.300:FF:000006">
    <property type="entry name" value="DNA-binding transcriptional regulator NtrC"/>
    <property type="match status" value="1"/>
</dbReference>
<evidence type="ECO:0000256" key="8">
    <source>
        <dbReference type="PROSITE-ProRule" id="PRU00169"/>
    </source>
</evidence>
<dbReference type="SUPFAM" id="SSF52172">
    <property type="entry name" value="CheY-like"/>
    <property type="match status" value="1"/>
</dbReference>
<evidence type="ECO:0000256" key="7">
    <source>
        <dbReference type="ARBA" id="ARBA00023163"/>
    </source>
</evidence>
<evidence type="ECO:0000256" key="5">
    <source>
        <dbReference type="ARBA" id="ARBA00023015"/>
    </source>
</evidence>
<dbReference type="PROSITE" id="PS00675">
    <property type="entry name" value="SIGMA54_INTERACT_1"/>
    <property type="match status" value="1"/>
</dbReference>
<dbReference type="GO" id="GO:0005524">
    <property type="term" value="F:ATP binding"/>
    <property type="evidence" value="ECO:0007669"/>
    <property type="project" value="UniProtKB-KW"/>
</dbReference>
<name>F3KVF8_9BURK</name>
<evidence type="ECO:0000256" key="2">
    <source>
        <dbReference type="ARBA" id="ARBA00022741"/>
    </source>
</evidence>
<dbReference type="GO" id="GO:0003677">
    <property type="term" value="F:DNA binding"/>
    <property type="evidence" value="ECO:0007669"/>
    <property type="project" value="UniProtKB-KW"/>
</dbReference>
<dbReference type="PROSITE" id="PS00688">
    <property type="entry name" value="SIGMA54_INTERACT_3"/>
    <property type="match status" value="1"/>
</dbReference>
<dbReference type="Pfam" id="PF00158">
    <property type="entry name" value="Sigma54_activat"/>
    <property type="match status" value="1"/>
</dbReference>
<feature type="region of interest" description="Disordered" evidence="9">
    <location>
        <begin position="456"/>
        <end position="491"/>
    </location>
</feature>
<evidence type="ECO:0000256" key="3">
    <source>
        <dbReference type="ARBA" id="ARBA00022840"/>
    </source>
</evidence>
<dbReference type="CDD" id="cd00009">
    <property type="entry name" value="AAA"/>
    <property type="match status" value="1"/>
</dbReference>
<dbReference type="EMBL" id="AEGR01000075">
    <property type="protein sequence ID" value="EGI76270.1"/>
    <property type="molecule type" value="Genomic_DNA"/>
</dbReference>
<dbReference type="AlphaFoldDB" id="F3KVF8"/>
<evidence type="ECO:0000313" key="13">
    <source>
        <dbReference type="Proteomes" id="UP000016368"/>
    </source>
</evidence>
<dbReference type="Proteomes" id="UP000016368">
    <property type="component" value="Unassembled WGS sequence"/>
</dbReference>
<dbReference type="Gene3D" id="1.10.8.60">
    <property type="match status" value="1"/>
</dbReference>
<dbReference type="Gene3D" id="1.10.10.60">
    <property type="entry name" value="Homeodomain-like"/>
    <property type="match status" value="1"/>
</dbReference>
<organism evidence="12 13">
    <name type="scientific">Hylemonella gracilis ATCC 19624</name>
    <dbReference type="NCBI Taxonomy" id="887062"/>
    <lineage>
        <taxon>Bacteria</taxon>
        <taxon>Pseudomonadati</taxon>
        <taxon>Pseudomonadota</taxon>
        <taxon>Betaproteobacteria</taxon>
        <taxon>Burkholderiales</taxon>
        <taxon>Comamonadaceae</taxon>
        <taxon>Hylemonella</taxon>
    </lineage>
</organism>
<keyword evidence="3" id="KW-0067">ATP-binding</keyword>
<sequence>MSASPSSTLLVVDDDADMLRLLTLRLEAAGYRVLTAASAETALTQLALERPQLVLSDVRLPGKDGLALFDEIHAQHPMLPVILLTAHGSIPDAVEATSRGVYTYLTKPFEGKELLDKIAQALALHSAHAADTASAASSAANEPWRADIISRSARMAELLAETRMVARSDASVLLRGDSGTGKELLARAIHNASARAKKPFVAVNCGAIPENLLESELFGHVKGAFTDAHTNHKGLFQAADGGTLLLDEIGDMPLALQVKLLRVLQERAVRPLGAAQSIPVDVRIVSATHRDLDTALAAGQFREDLYYRLNVVTLHLPTLAERREDIPLLANHFLRKLAGKYGNEDRGRKLAGFAPEALKALATAPWPGNVRQLHNVVEQVCALATTPLVPLTLVQRALRTPSVEVLSYAEAKQRFERDYLVNLLKLTDGHVADAARLADRNRTEFYRLLQKHGLTPGRFKTGGDTSIAGTGPSSSSSPPVAPERHGQVLDE</sequence>
<accession>F3KVF8</accession>
<dbReference type="STRING" id="887062.HGR_12227"/>
<dbReference type="PROSITE" id="PS50110">
    <property type="entry name" value="RESPONSE_REGULATORY"/>
    <property type="match status" value="1"/>
</dbReference>
<dbReference type="InterPro" id="IPR025943">
    <property type="entry name" value="Sigma_54_int_dom_ATP-bd_2"/>
</dbReference>
<feature type="modified residue" description="4-aspartylphosphate" evidence="8">
    <location>
        <position position="57"/>
    </location>
</feature>
<dbReference type="PANTHER" id="PTHR32071">
    <property type="entry name" value="TRANSCRIPTIONAL REGULATORY PROTEIN"/>
    <property type="match status" value="1"/>
</dbReference>
<dbReference type="eggNOG" id="COG2204">
    <property type="taxonomic scope" value="Bacteria"/>
</dbReference>
<dbReference type="SMART" id="SM00448">
    <property type="entry name" value="REC"/>
    <property type="match status" value="1"/>
</dbReference>
<evidence type="ECO:0000313" key="12">
    <source>
        <dbReference type="EMBL" id="EGI76270.1"/>
    </source>
</evidence>
<dbReference type="InterPro" id="IPR001789">
    <property type="entry name" value="Sig_transdc_resp-reg_receiver"/>
</dbReference>
<dbReference type="SUPFAM" id="SSF52540">
    <property type="entry name" value="P-loop containing nucleoside triphosphate hydrolases"/>
    <property type="match status" value="1"/>
</dbReference>
<comment type="caution">
    <text evidence="12">The sequence shown here is derived from an EMBL/GenBank/DDBJ whole genome shotgun (WGS) entry which is preliminary data.</text>
</comment>
<dbReference type="InterPro" id="IPR058031">
    <property type="entry name" value="AAA_lid_NorR"/>
</dbReference>
<evidence type="ECO:0000256" key="6">
    <source>
        <dbReference type="ARBA" id="ARBA00023125"/>
    </source>
</evidence>
<dbReference type="GO" id="GO:0006355">
    <property type="term" value="P:regulation of DNA-templated transcription"/>
    <property type="evidence" value="ECO:0007669"/>
    <property type="project" value="InterPro"/>
</dbReference>
<dbReference type="SUPFAM" id="SSF46689">
    <property type="entry name" value="Homeodomain-like"/>
    <property type="match status" value="1"/>
</dbReference>
<keyword evidence="4" id="KW-0902">Two-component regulatory system</keyword>
<keyword evidence="13" id="KW-1185">Reference proteome</keyword>
<keyword evidence="5" id="KW-0805">Transcription regulation</keyword>
<dbReference type="FunFam" id="3.40.50.2300:FF:000018">
    <property type="entry name" value="DNA-binding transcriptional regulator NtrC"/>
    <property type="match status" value="1"/>
</dbReference>
<dbReference type="Pfam" id="PF25601">
    <property type="entry name" value="AAA_lid_14"/>
    <property type="match status" value="1"/>
</dbReference>
<dbReference type="InterPro" id="IPR027417">
    <property type="entry name" value="P-loop_NTPase"/>
</dbReference>
<dbReference type="PANTHER" id="PTHR32071:SF116">
    <property type="entry name" value="TRANSCRIPTIONAL REGULATORY PROTEIN GLRR"/>
    <property type="match status" value="1"/>
</dbReference>
<gene>
    <name evidence="12" type="ORF">HGR_12227</name>
</gene>
<evidence type="ECO:0000256" key="1">
    <source>
        <dbReference type="ARBA" id="ARBA00022553"/>
    </source>
</evidence>
<keyword evidence="6" id="KW-0238">DNA-binding</keyword>
<feature type="compositionally biased region" description="Basic and acidic residues" evidence="9">
    <location>
        <begin position="482"/>
        <end position="491"/>
    </location>
</feature>
<protein>
    <submittedName>
        <fullName evidence="12">Two component, sigma54 specific, Fis family transcriptional regulator</fullName>
    </submittedName>
</protein>
<feature type="domain" description="Response regulatory" evidence="11">
    <location>
        <begin position="8"/>
        <end position="122"/>
    </location>
</feature>
<dbReference type="InterPro" id="IPR011006">
    <property type="entry name" value="CheY-like_superfamily"/>
</dbReference>
<dbReference type="GO" id="GO:0000160">
    <property type="term" value="P:phosphorelay signal transduction system"/>
    <property type="evidence" value="ECO:0007669"/>
    <property type="project" value="UniProtKB-KW"/>
</dbReference>
<evidence type="ECO:0000256" key="4">
    <source>
        <dbReference type="ARBA" id="ARBA00023012"/>
    </source>
</evidence>
<reference evidence="12 13" key="1">
    <citation type="journal article" date="2011" name="EMBO J.">
        <title>Structural diversity of bacterial flagellar motors.</title>
        <authorList>
            <person name="Chen S."/>
            <person name="Beeby M."/>
            <person name="Murphy G.E."/>
            <person name="Leadbetter J.R."/>
            <person name="Hendrixson D.R."/>
            <person name="Briegel A."/>
            <person name="Li Z."/>
            <person name="Shi J."/>
            <person name="Tocheva E.I."/>
            <person name="Muller A."/>
            <person name="Dobro M.J."/>
            <person name="Jensen G.J."/>
        </authorList>
    </citation>
    <scope>NUCLEOTIDE SEQUENCE [LARGE SCALE GENOMIC DNA]</scope>
    <source>
        <strain evidence="12 13">ATCC 19624</strain>
    </source>
</reference>
<dbReference type="InterPro" id="IPR025944">
    <property type="entry name" value="Sigma_54_int_dom_CS"/>
</dbReference>
<dbReference type="InterPro" id="IPR009057">
    <property type="entry name" value="Homeodomain-like_sf"/>
</dbReference>
<dbReference type="Gene3D" id="3.40.50.2300">
    <property type="match status" value="1"/>
</dbReference>
<dbReference type="InterPro" id="IPR025662">
    <property type="entry name" value="Sigma_54_int_dom_ATP-bd_1"/>
</dbReference>
<dbReference type="RefSeq" id="WP_006298528.1">
    <property type="nucleotide sequence ID" value="NZ_AEGR01000075.1"/>
</dbReference>
<proteinExistence type="predicted"/>
<keyword evidence="1 8" id="KW-0597">Phosphoprotein</keyword>